<dbReference type="RefSeq" id="WP_115842267.1">
    <property type="nucleotide sequence ID" value="NZ_CP183976.1"/>
</dbReference>
<name>A0A3D8VDS1_9GAMM</name>
<proteinExistence type="predicted"/>
<evidence type="ECO:0000313" key="1">
    <source>
        <dbReference type="EMBL" id="RDY67500.1"/>
    </source>
</evidence>
<evidence type="ECO:0000313" key="2">
    <source>
        <dbReference type="Proteomes" id="UP000256829"/>
    </source>
</evidence>
<protein>
    <submittedName>
        <fullName evidence="1">Uncharacterized protein</fullName>
    </submittedName>
</protein>
<dbReference type="AlphaFoldDB" id="A0A3D8VDS1"/>
<dbReference type="InterPro" id="IPR035965">
    <property type="entry name" value="PAS-like_dom_sf"/>
</dbReference>
<dbReference type="SUPFAM" id="SSF55785">
    <property type="entry name" value="PYP-like sensor domain (PAS domain)"/>
    <property type="match status" value="1"/>
</dbReference>
<accession>A0A3D8VDS1</accession>
<keyword evidence="2" id="KW-1185">Reference proteome</keyword>
<organism evidence="1 2">
    <name type="scientific">Lysobacter soli</name>
    <dbReference type="NCBI Taxonomy" id="453783"/>
    <lineage>
        <taxon>Bacteria</taxon>
        <taxon>Pseudomonadati</taxon>
        <taxon>Pseudomonadota</taxon>
        <taxon>Gammaproteobacteria</taxon>
        <taxon>Lysobacterales</taxon>
        <taxon>Lysobacteraceae</taxon>
        <taxon>Lysobacter</taxon>
    </lineage>
</organism>
<dbReference type="Gene3D" id="3.30.450.20">
    <property type="entry name" value="PAS domain"/>
    <property type="match status" value="1"/>
</dbReference>
<dbReference type="EMBL" id="QTJR01000005">
    <property type="protein sequence ID" value="RDY67500.1"/>
    <property type="molecule type" value="Genomic_DNA"/>
</dbReference>
<reference evidence="1 2" key="1">
    <citation type="submission" date="2018-08" db="EMBL/GenBank/DDBJ databases">
        <title>Lysobacter soli KCTC 22011, whole genome shotgun sequence.</title>
        <authorList>
            <person name="Zhang X."/>
            <person name="Feng G."/>
            <person name="Zhu H."/>
        </authorList>
    </citation>
    <scope>NUCLEOTIDE SEQUENCE [LARGE SCALE GENOMIC DNA]</scope>
    <source>
        <strain evidence="1 2">KCTC 22011</strain>
    </source>
</reference>
<comment type="caution">
    <text evidence="1">The sequence shown here is derived from an EMBL/GenBank/DDBJ whole genome shotgun (WGS) entry which is preliminary data.</text>
</comment>
<gene>
    <name evidence="1" type="ORF">DX912_09540</name>
</gene>
<dbReference type="Proteomes" id="UP000256829">
    <property type="component" value="Unassembled WGS sequence"/>
</dbReference>
<sequence>MQDVLEIAHPESIGPTQQLISTLHAQAPSGTLEKLYVRGDGTVLHARSSVSARFDDSGQLESVTAFIVNESGQVSALQKAEQAEDRLKDALSI</sequence>